<gene>
    <name evidence="1" type="ORF">BDN72DRAFT_815767</name>
</gene>
<evidence type="ECO:0000313" key="1">
    <source>
        <dbReference type="EMBL" id="TFK72515.1"/>
    </source>
</evidence>
<keyword evidence="2" id="KW-1185">Reference proteome</keyword>
<evidence type="ECO:0000313" key="2">
    <source>
        <dbReference type="Proteomes" id="UP000308600"/>
    </source>
</evidence>
<reference evidence="1 2" key="1">
    <citation type="journal article" date="2019" name="Nat. Ecol. Evol.">
        <title>Megaphylogeny resolves global patterns of mushroom evolution.</title>
        <authorList>
            <person name="Varga T."/>
            <person name="Krizsan K."/>
            <person name="Foldi C."/>
            <person name="Dima B."/>
            <person name="Sanchez-Garcia M."/>
            <person name="Sanchez-Ramirez S."/>
            <person name="Szollosi G.J."/>
            <person name="Szarkandi J.G."/>
            <person name="Papp V."/>
            <person name="Albert L."/>
            <person name="Andreopoulos W."/>
            <person name="Angelini C."/>
            <person name="Antonin V."/>
            <person name="Barry K.W."/>
            <person name="Bougher N.L."/>
            <person name="Buchanan P."/>
            <person name="Buyck B."/>
            <person name="Bense V."/>
            <person name="Catcheside P."/>
            <person name="Chovatia M."/>
            <person name="Cooper J."/>
            <person name="Damon W."/>
            <person name="Desjardin D."/>
            <person name="Finy P."/>
            <person name="Geml J."/>
            <person name="Haridas S."/>
            <person name="Hughes K."/>
            <person name="Justo A."/>
            <person name="Karasinski D."/>
            <person name="Kautmanova I."/>
            <person name="Kiss B."/>
            <person name="Kocsube S."/>
            <person name="Kotiranta H."/>
            <person name="LaButti K.M."/>
            <person name="Lechner B.E."/>
            <person name="Liimatainen K."/>
            <person name="Lipzen A."/>
            <person name="Lukacs Z."/>
            <person name="Mihaltcheva S."/>
            <person name="Morgado L.N."/>
            <person name="Niskanen T."/>
            <person name="Noordeloos M.E."/>
            <person name="Ohm R.A."/>
            <person name="Ortiz-Santana B."/>
            <person name="Ovrebo C."/>
            <person name="Racz N."/>
            <person name="Riley R."/>
            <person name="Savchenko A."/>
            <person name="Shiryaev A."/>
            <person name="Soop K."/>
            <person name="Spirin V."/>
            <person name="Szebenyi C."/>
            <person name="Tomsovsky M."/>
            <person name="Tulloss R.E."/>
            <person name="Uehling J."/>
            <person name="Grigoriev I.V."/>
            <person name="Vagvolgyi C."/>
            <person name="Papp T."/>
            <person name="Martin F.M."/>
            <person name="Miettinen O."/>
            <person name="Hibbett D.S."/>
            <person name="Nagy L.G."/>
        </authorList>
    </citation>
    <scope>NUCLEOTIDE SEQUENCE [LARGE SCALE GENOMIC DNA]</scope>
    <source>
        <strain evidence="1 2">NL-1719</strain>
    </source>
</reference>
<proteinExistence type="predicted"/>
<accession>A0ACD3B3X3</accession>
<organism evidence="1 2">
    <name type="scientific">Pluteus cervinus</name>
    <dbReference type="NCBI Taxonomy" id="181527"/>
    <lineage>
        <taxon>Eukaryota</taxon>
        <taxon>Fungi</taxon>
        <taxon>Dikarya</taxon>
        <taxon>Basidiomycota</taxon>
        <taxon>Agaricomycotina</taxon>
        <taxon>Agaricomycetes</taxon>
        <taxon>Agaricomycetidae</taxon>
        <taxon>Agaricales</taxon>
        <taxon>Pluteineae</taxon>
        <taxon>Pluteaceae</taxon>
        <taxon>Pluteus</taxon>
    </lineage>
</organism>
<sequence length="389" mass="44520">MPPRPSSTIPYAPKNRITPAASVLVPMSREEMEMLKDFRGEGTLRLAKRKRARSPELLEDTGQPPEKKLAGDVGVIVDHYNSRPEVGVIQRQDNPIIGLKNFNNWVKSVLITRFVHPVLAASSVKSVNGHGGGGRHRPASGKVLDMGCGKGGDVTKWAKARVKEYFAVDIAGVSVDQARQRWQTLHPPRFDAQFAVLDCYSEPLTQAFHPTKLEQPFDAVSMQFCMHYAFESIQKTRRMLENVSRYLRSGGVFIGTIPNAEQLLENLDAIEPDAEDLSFGNKVYKIRFESRESRPIFGHRYWFYLQDAVDNVPEYVVRWENFVQLASEYRLSPVYRQEFHEVFREHQEHPEYSQLMQRMKVVDKDGASPMDEDQWEAANIYIAFAFQKQ</sequence>
<protein>
    <submittedName>
        <fullName evidence="1">Guanine-N(7)-methyltransferase</fullName>
    </submittedName>
</protein>
<name>A0ACD3B3X3_9AGAR</name>
<dbReference type="EMBL" id="ML208284">
    <property type="protein sequence ID" value="TFK72515.1"/>
    <property type="molecule type" value="Genomic_DNA"/>
</dbReference>
<dbReference type="Proteomes" id="UP000308600">
    <property type="component" value="Unassembled WGS sequence"/>
</dbReference>